<dbReference type="InterPro" id="IPR001507">
    <property type="entry name" value="ZP_dom"/>
</dbReference>
<gene>
    <name evidence="4" type="ORF">NHX12_004864</name>
</gene>
<dbReference type="Pfam" id="PF00100">
    <property type="entry name" value="Zona_pellucida"/>
    <property type="match status" value="1"/>
</dbReference>
<evidence type="ECO:0000259" key="3">
    <source>
        <dbReference type="PROSITE" id="PS51034"/>
    </source>
</evidence>
<dbReference type="Proteomes" id="UP001148018">
    <property type="component" value="Unassembled WGS sequence"/>
</dbReference>
<dbReference type="InterPro" id="IPR055355">
    <property type="entry name" value="ZP-C"/>
</dbReference>
<dbReference type="EMBL" id="JANIIK010000111">
    <property type="protein sequence ID" value="KAJ3595561.1"/>
    <property type="molecule type" value="Genomic_DNA"/>
</dbReference>
<dbReference type="GO" id="GO:0031012">
    <property type="term" value="C:extracellular matrix"/>
    <property type="evidence" value="ECO:0007669"/>
    <property type="project" value="TreeGrafter"/>
</dbReference>
<keyword evidence="2" id="KW-0732">Signal</keyword>
<dbReference type="GO" id="GO:2000344">
    <property type="term" value="P:positive regulation of acrosome reaction"/>
    <property type="evidence" value="ECO:0007669"/>
    <property type="project" value="TreeGrafter"/>
</dbReference>
<sequence length="296" mass="32725">MAFSLVRVPLLSLVAAFFVNADIQLDCGPDAVTLVWTESGSQRDLWLLRLGSCGPSAVSSGEAVFSVAFSECNFRRKVTKDELEYSNDLTYPSFENTKTTFSHPVACSFERPIAWSPPQYHPASLQTYGQGDLRFRMELMNDRFSGPAPSRAFVLGALIPIKASVAQDKHQPLLLLLDECVATPTQSLWTDSDVYHIITNHGCLVDSRVSRSRFEPRSHSSEIGLSLQAFRFAVAKEVYIHCTLTAWDPNALDQNRKACHQVGDRWELLDDSSASAVCGCCDTSCSSRRTRSTSGT</sequence>
<dbReference type="FunFam" id="2.60.40.4100:FF:000002">
    <property type="entry name" value="Zona pellucida sperm-binding protein 3"/>
    <property type="match status" value="1"/>
</dbReference>
<comment type="caution">
    <text evidence="4">The sequence shown here is derived from an EMBL/GenBank/DDBJ whole genome shotgun (WGS) entry which is preliminary data.</text>
</comment>
<protein>
    <recommendedName>
        <fullName evidence="3">ZP domain-containing protein</fullName>
    </recommendedName>
</protein>
<feature type="chain" id="PRO_5040122884" description="ZP domain-containing protein" evidence="2">
    <location>
        <begin position="22"/>
        <end position="296"/>
    </location>
</feature>
<keyword evidence="5" id="KW-1185">Reference proteome</keyword>
<dbReference type="AlphaFoldDB" id="A0A9Q0DXL0"/>
<name>A0A9Q0DXL0_9TELE</name>
<evidence type="ECO:0000313" key="4">
    <source>
        <dbReference type="EMBL" id="KAJ3595561.1"/>
    </source>
</evidence>
<evidence type="ECO:0000256" key="1">
    <source>
        <dbReference type="ARBA" id="ARBA00023157"/>
    </source>
</evidence>
<evidence type="ECO:0000313" key="5">
    <source>
        <dbReference type="Proteomes" id="UP001148018"/>
    </source>
</evidence>
<dbReference type="Gene3D" id="2.60.40.3210">
    <property type="entry name" value="Zona pellucida, ZP-N domain"/>
    <property type="match status" value="1"/>
</dbReference>
<reference evidence="4" key="1">
    <citation type="submission" date="2022-07" db="EMBL/GenBank/DDBJ databases">
        <title>Chromosome-level genome of Muraenolepis orangiensis.</title>
        <authorList>
            <person name="Kim J."/>
        </authorList>
    </citation>
    <scope>NUCLEOTIDE SEQUENCE</scope>
    <source>
        <strain evidence="4">KU_S4_2022</strain>
        <tissue evidence="4">Muscle</tissue>
    </source>
</reference>
<dbReference type="InterPro" id="IPR042235">
    <property type="entry name" value="ZP-C_dom"/>
</dbReference>
<proteinExistence type="predicted"/>
<accession>A0A9Q0DXL0</accession>
<evidence type="ECO:0000256" key="2">
    <source>
        <dbReference type="SAM" id="SignalP"/>
    </source>
</evidence>
<keyword evidence="1" id="KW-1015">Disulfide bond</keyword>
<dbReference type="PROSITE" id="PS51034">
    <property type="entry name" value="ZP_2"/>
    <property type="match status" value="1"/>
</dbReference>
<dbReference type="Gene3D" id="2.60.40.4100">
    <property type="entry name" value="Zona pellucida, ZP-C domain"/>
    <property type="match status" value="1"/>
</dbReference>
<dbReference type="SMART" id="SM00241">
    <property type="entry name" value="ZP"/>
    <property type="match status" value="1"/>
</dbReference>
<dbReference type="PANTHER" id="PTHR11576:SF3">
    <property type="entry name" value="SI:CH211-14A17.6-RELATED"/>
    <property type="match status" value="1"/>
</dbReference>
<feature type="domain" description="ZP" evidence="3">
    <location>
        <begin position="26"/>
        <end position="266"/>
    </location>
</feature>
<dbReference type="GO" id="GO:0035803">
    <property type="term" value="P:egg coat formation"/>
    <property type="evidence" value="ECO:0007669"/>
    <property type="project" value="TreeGrafter"/>
</dbReference>
<dbReference type="GO" id="GO:0032190">
    <property type="term" value="F:acrosin binding"/>
    <property type="evidence" value="ECO:0007669"/>
    <property type="project" value="TreeGrafter"/>
</dbReference>
<dbReference type="PANTHER" id="PTHR11576">
    <property type="entry name" value="ZONA PELLUCIDA SPERM-BINDING PROTEIN 3"/>
    <property type="match status" value="1"/>
</dbReference>
<feature type="signal peptide" evidence="2">
    <location>
        <begin position="1"/>
        <end position="21"/>
    </location>
</feature>
<organism evidence="4 5">
    <name type="scientific">Muraenolepis orangiensis</name>
    <name type="common">Patagonian moray cod</name>
    <dbReference type="NCBI Taxonomy" id="630683"/>
    <lineage>
        <taxon>Eukaryota</taxon>
        <taxon>Metazoa</taxon>
        <taxon>Chordata</taxon>
        <taxon>Craniata</taxon>
        <taxon>Vertebrata</taxon>
        <taxon>Euteleostomi</taxon>
        <taxon>Actinopterygii</taxon>
        <taxon>Neopterygii</taxon>
        <taxon>Teleostei</taxon>
        <taxon>Neoteleostei</taxon>
        <taxon>Acanthomorphata</taxon>
        <taxon>Zeiogadaria</taxon>
        <taxon>Gadariae</taxon>
        <taxon>Gadiformes</taxon>
        <taxon>Muraenolepidoidei</taxon>
        <taxon>Muraenolepididae</taxon>
        <taxon>Muraenolepis</taxon>
    </lineage>
</organism>
<dbReference type="OrthoDB" id="9928644at2759"/>
<dbReference type="GO" id="GO:0007339">
    <property type="term" value="P:binding of sperm to zona pellucida"/>
    <property type="evidence" value="ECO:0007669"/>
    <property type="project" value="TreeGrafter"/>
</dbReference>